<name>A0A7G7GAM3_9BACT</name>
<organism evidence="1 2">
    <name type="scientific">Adhaeribacter swui</name>
    <dbReference type="NCBI Taxonomy" id="2086471"/>
    <lineage>
        <taxon>Bacteria</taxon>
        <taxon>Pseudomonadati</taxon>
        <taxon>Bacteroidota</taxon>
        <taxon>Cytophagia</taxon>
        <taxon>Cytophagales</taxon>
        <taxon>Hymenobacteraceae</taxon>
        <taxon>Adhaeribacter</taxon>
    </lineage>
</organism>
<proteinExistence type="predicted"/>
<evidence type="ECO:0000313" key="2">
    <source>
        <dbReference type="Proteomes" id="UP000515237"/>
    </source>
</evidence>
<dbReference type="Proteomes" id="UP000515237">
    <property type="component" value="Chromosome"/>
</dbReference>
<gene>
    <name evidence="1" type="ORF">HUW51_16310</name>
</gene>
<reference evidence="1 2" key="1">
    <citation type="journal article" date="2018" name="Int. J. Syst. Evol. Microbiol.">
        <title>Adhaeribacter swui sp. nov., isolated from wet mud.</title>
        <authorList>
            <person name="Kim D.U."/>
            <person name="Kim K.W."/>
            <person name="Kang M.S."/>
            <person name="Kim J.Y."/>
            <person name="Jang J.H."/>
            <person name="Kim M.K."/>
        </authorList>
    </citation>
    <scope>NUCLEOTIDE SEQUENCE [LARGE SCALE GENOMIC DNA]</scope>
    <source>
        <strain evidence="1 2">KCTC 52873</strain>
    </source>
</reference>
<dbReference type="AlphaFoldDB" id="A0A7G7GAM3"/>
<dbReference type="EMBL" id="CP055156">
    <property type="protein sequence ID" value="QNF34207.1"/>
    <property type="molecule type" value="Genomic_DNA"/>
</dbReference>
<accession>A0A7G7GAM3</accession>
<keyword evidence="2" id="KW-1185">Reference proteome</keyword>
<sequence>MERKYFATWFRLNQADRYLIWIYKSGDVDEPEEVWLNEQGQIPVFTSEIDLAIYAASKNLKIENEEPILHDLDAVEIWLQEPDDYISCNDCLAAWNLFTDVAYTLMLTFNGDKHARLRNRIYDKLFWGNNDFVGDPILGHPSGDYYFPEWSKAEVCKLAKILKQGFKLFRRYIVETDVFQYALLNQFSAEPGK</sequence>
<protein>
    <submittedName>
        <fullName evidence="1">Uncharacterized protein</fullName>
    </submittedName>
</protein>
<evidence type="ECO:0000313" key="1">
    <source>
        <dbReference type="EMBL" id="QNF34207.1"/>
    </source>
</evidence>
<dbReference type="KEGG" id="aswu:HUW51_16310"/>